<feature type="non-terminal residue" evidence="6">
    <location>
        <position position="104"/>
    </location>
</feature>
<evidence type="ECO:0000256" key="1">
    <source>
        <dbReference type="ARBA" id="ARBA00004141"/>
    </source>
</evidence>
<dbReference type="InterPro" id="IPR005828">
    <property type="entry name" value="MFS_sugar_transport-like"/>
</dbReference>
<dbReference type="PANTHER" id="PTHR48022:SF5">
    <property type="entry name" value="ALPHA-GLUCOSIDES PERMEASE MPH2-RELATED"/>
    <property type="match status" value="1"/>
</dbReference>
<evidence type="ECO:0000313" key="6">
    <source>
        <dbReference type="EMBL" id="KAJ7362346.1"/>
    </source>
</evidence>
<evidence type="ECO:0000256" key="3">
    <source>
        <dbReference type="ARBA" id="ARBA00022989"/>
    </source>
</evidence>
<dbReference type="InterPro" id="IPR036259">
    <property type="entry name" value="MFS_trans_sf"/>
</dbReference>
<accession>A0AAD7ALB8</accession>
<gene>
    <name evidence="6" type="ORF">DFH08DRAFT_667367</name>
</gene>
<keyword evidence="7" id="KW-1185">Reference proteome</keyword>
<organism evidence="6 7">
    <name type="scientific">Mycena albidolilacea</name>
    <dbReference type="NCBI Taxonomy" id="1033008"/>
    <lineage>
        <taxon>Eukaryota</taxon>
        <taxon>Fungi</taxon>
        <taxon>Dikarya</taxon>
        <taxon>Basidiomycota</taxon>
        <taxon>Agaricomycotina</taxon>
        <taxon>Agaricomycetes</taxon>
        <taxon>Agaricomycetidae</taxon>
        <taxon>Agaricales</taxon>
        <taxon>Marasmiineae</taxon>
        <taxon>Mycenaceae</taxon>
        <taxon>Mycena</taxon>
    </lineage>
</organism>
<feature type="non-terminal residue" evidence="6">
    <location>
        <position position="1"/>
    </location>
</feature>
<dbReference type="Pfam" id="PF00083">
    <property type="entry name" value="Sugar_tr"/>
    <property type="match status" value="1"/>
</dbReference>
<evidence type="ECO:0000313" key="7">
    <source>
        <dbReference type="Proteomes" id="UP001218218"/>
    </source>
</evidence>
<dbReference type="GO" id="GO:0005351">
    <property type="term" value="F:carbohydrate:proton symporter activity"/>
    <property type="evidence" value="ECO:0007669"/>
    <property type="project" value="TreeGrafter"/>
</dbReference>
<dbReference type="EMBL" id="JARIHO010000004">
    <property type="protein sequence ID" value="KAJ7362346.1"/>
    <property type="molecule type" value="Genomic_DNA"/>
</dbReference>
<keyword evidence="2 5" id="KW-0812">Transmembrane</keyword>
<comment type="subcellular location">
    <subcellularLocation>
        <location evidence="1">Membrane</location>
        <topology evidence="1">Multi-pass membrane protein</topology>
    </subcellularLocation>
</comment>
<keyword evidence="3 5" id="KW-1133">Transmembrane helix</keyword>
<comment type="caution">
    <text evidence="6">The sequence shown here is derived from an EMBL/GenBank/DDBJ whole genome shotgun (WGS) entry which is preliminary data.</text>
</comment>
<protein>
    <recommendedName>
        <fullName evidence="8">Major facilitator superfamily (MFS) profile domain-containing protein</fullName>
    </recommendedName>
</protein>
<dbReference type="AlphaFoldDB" id="A0AAD7ALB8"/>
<dbReference type="PANTHER" id="PTHR48022">
    <property type="entry name" value="PLASTIDIC GLUCOSE TRANSPORTER 4"/>
    <property type="match status" value="1"/>
</dbReference>
<sequence>VGAVCYVPIAEVGSTRLRAKTIVLARCSYHIMNIICGIIVPRMLSPTAWNWGPKSGFFWAGSAALSALYCWLRLPETRGRSYGELDILFENKVPAWRFSKTKVD</sequence>
<feature type="transmembrane region" description="Helical" evidence="5">
    <location>
        <begin position="56"/>
        <end position="72"/>
    </location>
</feature>
<dbReference type="Gene3D" id="1.20.1250.20">
    <property type="entry name" value="MFS general substrate transporter like domains"/>
    <property type="match status" value="1"/>
</dbReference>
<evidence type="ECO:0008006" key="8">
    <source>
        <dbReference type="Google" id="ProtNLM"/>
    </source>
</evidence>
<dbReference type="InterPro" id="IPR050360">
    <property type="entry name" value="MFS_Sugar_Transporters"/>
</dbReference>
<dbReference type="Proteomes" id="UP001218218">
    <property type="component" value="Unassembled WGS sequence"/>
</dbReference>
<evidence type="ECO:0000256" key="5">
    <source>
        <dbReference type="SAM" id="Phobius"/>
    </source>
</evidence>
<evidence type="ECO:0000256" key="2">
    <source>
        <dbReference type="ARBA" id="ARBA00022692"/>
    </source>
</evidence>
<evidence type="ECO:0000256" key="4">
    <source>
        <dbReference type="ARBA" id="ARBA00023136"/>
    </source>
</evidence>
<feature type="transmembrane region" description="Helical" evidence="5">
    <location>
        <begin position="23"/>
        <end position="44"/>
    </location>
</feature>
<keyword evidence="4 5" id="KW-0472">Membrane</keyword>
<proteinExistence type="predicted"/>
<name>A0AAD7ALB8_9AGAR</name>
<dbReference type="SUPFAM" id="SSF103473">
    <property type="entry name" value="MFS general substrate transporter"/>
    <property type="match status" value="1"/>
</dbReference>
<reference evidence="6" key="1">
    <citation type="submission" date="2023-03" db="EMBL/GenBank/DDBJ databases">
        <title>Massive genome expansion in bonnet fungi (Mycena s.s.) driven by repeated elements and novel gene families across ecological guilds.</title>
        <authorList>
            <consortium name="Lawrence Berkeley National Laboratory"/>
            <person name="Harder C.B."/>
            <person name="Miyauchi S."/>
            <person name="Viragh M."/>
            <person name="Kuo A."/>
            <person name="Thoen E."/>
            <person name="Andreopoulos B."/>
            <person name="Lu D."/>
            <person name="Skrede I."/>
            <person name="Drula E."/>
            <person name="Henrissat B."/>
            <person name="Morin E."/>
            <person name="Kohler A."/>
            <person name="Barry K."/>
            <person name="LaButti K."/>
            <person name="Morin E."/>
            <person name="Salamov A."/>
            <person name="Lipzen A."/>
            <person name="Mereny Z."/>
            <person name="Hegedus B."/>
            <person name="Baldrian P."/>
            <person name="Stursova M."/>
            <person name="Weitz H."/>
            <person name="Taylor A."/>
            <person name="Grigoriev I.V."/>
            <person name="Nagy L.G."/>
            <person name="Martin F."/>
            <person name="Kauserud H."/>
        </authorList>
    </citation>
    <scope>NUCLEOTIDE SEQUENCE</scope>
    <source>
        <strain evidence="6">CBHHK002</strain>
    </source>
</reference>
<dbReference type="GO" id="GO:0016020">
    <property type="term" value="C:membrane"/>
    <property type="evidence" value="ECO:0007669"/>
    <property type="project" value="UniProtKB-SubCell"/>
</dbReference>